<dbReference type="PANTHER" id="PTHR30118:SF15">
    <property type="entry name" value="TRANSCRIPTIONAL REGULATORY PROTEIN"/>
    <property type="match status" value="1"/>
</dbReference>
<keyword evidence="2" id="KW-0805">Transcription regulation</keyword>
<name>A0ABU8VAT2_9BURK</name>
<evidence type="ECO:0000313" key="7">
    <source>
        <dbReference type="Proteomes" id="UP001365846"/>
    </source>
</evidence>
<dbReference type="CDD" id="cd08459">
    <property type="entry name" value="PBP2_DntR_NahR_LinR_like"/>
    <property type="match status" value="1"/>
</dbReference>
<comment type="similarity">
    <text evidence="1">Belongs to the LysR transcriptional regulatory family.</text>
</comment>
<reference evidence="6 7" key="1">
    <citation type="submission" date="2024-03" db="EMBL/GenBank/DDBJ databases">
        <title>Novel species of the genus Variovorax.</title>
        <authorList>
            <person name="Liu Q."/>
            <person name="Xin Y.-H."/>
        </authorList>
    </citation>
    <scope>NUCLEOTIDE SEQUENCE [LARGE SCALE GENOMIC DNA]</scope>
    <source>
        <strain evidence="6 7">KACC 18899</strain>
    </source>
</reference>
<dbReference type="Pfam" id="PF03466">
    <property type="entry name" value="LysR_substrate"/>
    <property type="match status" value="1"/>
</dbReference>
<dbReference type="InterPro" id="IPR005119">
    <property type="entry name" value="LysR_subst-bd"/>
</dbReference>
<organism evidence="6 7">
    <name type="scientific">Variovorax ureilyticus</name>
    <dbReference type="NCBI Taxonomy" id="1836198"/>
    <lineage>
        <taxon>Bacteria</taxon>
        <taxon>Pseudomonadati</taxon>
        <taxon>Pseudomonadota</taxon>
        <taxon>Betaproteobacteria</taxon>
        <taxon>Burkholderiales</taxon>
        <taxon>Comamonadaceae</taxon>
        <taxon>Variovorax</taxon>
    </lineage>
</organism>
<feature type="domain" description="HTH lysR-type" evidence="5">
    <location>
        <begin position="6"/>
        <end position="63"/>
    </location>
</feature>
<evidence type="ECO:0000256" key="2">
    <source>
        <dbReference type="ARBA" id="ARBA00023015"/>
    </source>
</evidence>
<accession>A0ABU8VAT2</accession>
<evidence type="ECO:0000256" key="1">
    <source>
        <dbReference type="ARBA" id="ARBA00009437"/>
    </source>
</evidence>
<dbReference type="Proteomes" id="UP001365846">
    <property type="component" value="Unassembled WGS sequence"/>
</dbReference>
<dbReference type="InterPro" id="IPR036388">
    <property type="entry name" value="WH-like_DNA-bd_sf"/>
</dbReference>
<dbReference type="PRINTS" id="PR00039">
    <property type="entry name" value="HTHLYSR"/>
</dbReference>
<dbReference type="Gene3D" id="1.10.10.10">
    <property type="entry name" value="Winged helix-like DNA-binding domain superfamily/Winged helix DNA-binding domain"/>
    <property type="match status" value="1"/>
</dbReference>
<dbReference type="PROSITE" id="PS50931">
    <property type="entry name" value="HTH_LYSR"/>
    <property type="match status" value="1"/>
</dbReference>
<keyword evidence="7" id="KW-1185">Reference proteome</keyword>
<sequence length="310" mass="34218">MELTELDLNHLVLFHQLTVERSVSRVAETLGVSQPAVSNSLAKLRRQLGDALFVRTGAGMVPTPFAEQLAEPVGKALGLIHGGLNLQPQFDPASAKRLLTIGMTDIGEVVFLPALLKRLREVAPGVRLNTVRNSVANLRDDMESGKVDLAIGPLPQLRGGFFQRKLFRQRYVCVFRRGHRLDRKRITMADFKAAEHLAIVSAGTGHGKVDDLLRRAGVDRNIILSVPHFVSVGHILRETDLVATVTETLAASLVEPFQLSYRPHPAALPEVAINVFWHAKVHRSPIHQWLRELVFELFGQDSGRVGAIST</sequence>
<gene>
    <name evidence="6" type="ORF">WKW77_06230</name>
</gene>
<dbReference type="SUPFAM" id="SSF46785">
    <property type="entry name" value="Winged helix' DNA-binding domain"/>
    <property type="match status" value="1"/>
</dbReference>
<keyword evidence="3" id="KW-0238">DNA-binding</keyword>
<dbReference type="InterPro" id="IPR036390">
    <property type="entry name" value="WH_DNA-bd_sf"/>
</dbReference>
<protein>
    <submittedName>
        <fullName evidence="6">LysR family transcriptional regulator</fullName>
    </submittedName>
</protein>
<dbReference type="SUPFAM" id="SSF53850">
    <property type="entry name" value="Periplasmic binding protein-like II"/>
    <property type="match status" value="1"/>
</dbReference>
<keyword evidence="4" id="KW-0804">Transcription</keyword>
<evidence type="ECO:0000313" key="6">
    <source>
        <dbReference type="EMBL" id="MEJ8810658.1"/>
    </source>
</evidence>
<dbReference type="PANTHER" id="PTHR30118">
    <property type="entry name" value="HTH-TYPE TRANSCRIPTIONAL REGULATOR LEUO-RELATED"/>
    <property type="match status" value="1"/>
</dbReference>
<proteinExistence type="inferred from homology"/>
<dbReference type="RefSeq" id="WP_340355972.1">
    <property type="nucleotide sequence ID" value="NZ_JBBKZU010000002.1"/>
</dbReference>
<dbReference type="Gene3D" id="3.40.190.10">
    <property type="entry name" value="Periplasmic binding protein-like II"/>
    <property type="match status" value="2"/>
</dbReference>
<dbReference type="Pfam" id="PF00126">
    <property type="entry name" value="HTH_1"/>
    <property type="match status" value="1"/>
</dbReference>
<evidence type="ECO:0000256" key="4">
    <source>
        <dbReference type="ARBA" id="ARBA00023163"/>
    </source>
</evidence>
<comment type="caution">
    <text evidence="6">The sequence shown here is derived from an EMBL/GenBank/DDBJ whole genome shotgun (WGS) entry which is preliminary data.</text>
</comment>
<evidence type="ECO:0000259" key="5">
    <source>
        <dbReference type="PROSITE" id="PS50931"/>
    </source>
</evidence>
<dbReference type="EMBL" id="JBBKZU010000002">
    <property type="protein sequence ID" value="MEJ8810658.1"/>
    <property type="molecule type" value="Genomic_DNA"/>
</dbReference>
<dbReference type="InterPro" id="IPR000847">
    <property type="entry name" value="LysR_HTH_N"/>
</dbReference>
<evidence type="ECO:0000256" key="3">
    <source>
        <dbReference type="ARBA" id="ARBA00023125"/>
    </source>
</evidence>
<dbReference type="InterPro" id="IPR050389">
    <property type="entry name" value="LysR-type_TF"/>
</dbReference>